<dbReference type="EMBL" id="JAJBZG010000005">
    <property type="protein sequence ID" value="MCB7481483.1"/>
    <property type="molecule type" value="Genomic_DNA"/>
</dbReference>
<evidence type="ECO:0000256" key="8">
    <source>
        <dbReference type="PROSITE-ProRule" id="PRU01360"/>
    </source>
</evidence>
<feature type="signal peptide" evidence="10">
    <location>
        <begin position="1"/>
        <end position="22"/>
    </location>
</feature>
<comment type="similarity">
    <text evidence="8 9">Belongs to the TonB-dependent receptor family.</text>
</comment>
<dbReference type="PROSITE" id="PS52016">
    <property type="entry name" value="TONB_DEPENDENT_REC_3"/>
    <property type="match status" value="1"/>
</dbReference>
<protein>
    <submittedName>
        <fullName evidence="13">TonB-dependent receptor</fullName>
    </submittedName>
</protein>
<dbReference type="InterPro" id="IPR023996">
    <property type="entry name" value="TonB-dep_OMP_SusC/RagA"/>
</dbReference>
<keyword evidence="13" id="KW-0675">Receptor</keyword>
<keyword evidence="2 8" id="KW-0813">Transport</keyword>
<dbReference type="Gene3D" id="2.40.170.20">
    <property type="entry name" value="TonB-dependent receptor, beta-barrel domain"/>
    <property type="match status" value="1"/>
</dbReference>
<dbReference type="Gene3D" id="2.60.40.1120">
    <property type="entry name" value="Carboxypeptidase-like, regulatory domain"/>
    <property type="match status" value="1"/>
</dbReference>
<dbReference type="InterPro" id="IPR036942">
    <property type="entry name" value="Beta-barrel_TonB_sf"/>
</dbReference>
<dbReference type="InterPro" id="IPR000531">
    <property type="entry name" value="Beta-barrel_TonB"/>
</dbReference>
<evidence type="ECO:0000256" key="7">
    <source>
        <dbReference type="ARBA" id="ARBA00023237"/>
    </source>
</evidence>
<dbReference type="Gene3D" id="2.170.130.10">
    <property type="entry name" value="TonB-dependent receptor, plug domain"/>
    <property type="match status" value="1"/>
</dbReference>
<dbReference type="Pfam" id="PF07715">
    <property type="entry name" value="Plug"/>
    <property type="match status" value="1"/>
</dbReference>
<dbReference type="FunFam" id="2.60.40.1120:FF:000003">
    <property type="entry name" value="Outer membrane protein Omp121"/>
    <property type="match status" value="1"/>
</dbReference>
<feature type="chain" id="PRO_5040999946" evidence="10">
    <location>
        <begin position="23"/>
        <end position="1007"/>
    </location>
</feature>
<dbReference type="InterPro" id="IPR037066">
    <property type="entry name" value="Plug_dom_sf"/>
</dbReference>
<proteinExistence type="inferred from homology"/>
<dbReference type="GO" id="GO:0009279">
    <property type="term" value="C:cell outer membrane"/>
    <property type="evidence" value="ECO:0007669"/>
    <property type="project" value="UniProtKB-SubCell"/>
</dbReference>
<keyword evidence="6 8" id="KW-0472">Membrane</keyword>
<dbReference type="Pfam" id="PF00593">
    <property type="entry name" value="TonB_dep_Rec_b-barrel"/>
    <property type="match status" value="1"/>
</dbReference>
<keyword evidence="3 8" id="KW-1134">Transmembrane beta strand</keyword>
<comment type="caution">
    <text evidence="13">The sequence shown here is derived from an EMBL/GenBank/DDBJ whole genome shotgun (WGS) entry which is preliminary data.</text>
</comment>
<evidence type="ECO:0000259" key="12">
    <source>
        <dbReference type="Pfam" id="PF07715"/>
    </source>
</evidence>
<evidence type="ECO:0000256" key="3">
    <source>
        <dbReference type="ARBA" id="ARBA00022452"/>
    </source>
</evidence>
<keyword evidence="4 8" id="KW-0812">Transmembrane</keyword>
<evidence type="ECO:0000313" key="14">
    <source>
        <dbReference type="Proteomes" id="UP001139414"/>
    </source>
</evidence>
<keyword evidence="7 8" id="KW-0998">Cell outer membrane</keyword>
<evidence type="ECO:0000256" key="6">
    <source>
        <dbReference type="ARBA" id="ARBA00023136"/>
    </source>
</evidence>
<dbReference type="RefSeq" id="WP_229340481.1">
    <property type="nucleotide sequence ID" value="NZ_JAJBZG010000005.1"/>
</dbReference>
<organism evidence="13 14">
    <name type="scientific">Christiangramia sediminis</name>
    <dbReference type="NCBI Taxonomy" id="2881336"/>
    <lineage>
        <taxon>Bacteria</taxon>
        <taxon>Pseudomonadati</taxon>
        <taxon>Bacteroidota</taxon>
        <taxon>Flavobacteriia</taxon>
        <taxon>Flavobacteriales</taxon>
        <taxon>Flavobacteriaceae</taxon>
        <taxon>Christiangramia</taxon>
    </lineage>
</organism>
<dbReference type="NCBIfam" id="TIGR04056">
    <property type="entry name" value="OMP_RagA_SusC"/>
    <property type="match status" value="1"/>
</dbReference>
<evidence type="ECO:0000256" key="5">
    <source>
        <dbReference type="ARBA" id="ARBA00023077"/>
    </source>
</evidence>
<feature type="domain" description="TonB-dependent receptor plug" evidence="12">
    <location>
        <begin position="115"/>
        <end position="233"/>
    </location>
</feature>
<evidence type="ECO:0000256" key="10">
    <source>
        <dbReference type="SAM" id="SignalP"/>
    </source>
</evidence>
<reference evidence="13" key="1">
    <citation type="submission" date="2021-10" db="EMBL/GenBank/DDBJ databases">
        <title>Gramella sp. ASW11-100T, isolated from marine sediment.</title>
        <authorList>
            <person name="Xia C."/>
        </authorList>
    </citation>
    <scope>NUCLEOTIDE SEQUENCE</scope>
    <source>
        <strain evidence="13">ASW11-100</strain>
    </source>
</reference>
<dbReference type="Proteomes" id="UP001139414">
    <property type="component" value="Unassembled WGS sequence"/>
</dbReference>
<keyword evidence="5 9" id="KW-0798">TonB box</keyword>
<keyword evidence="14" id="KW-1185">Reference proteome</keyword>
<comment type="subcellular location">
    <subcellularLocation>
        <location evidence="1 8">Cell outer membrane</location>
        <topology evidence="1 8">Multi-pass membrane protein</topology>
    </subcellularLocation>
</comment>
<evidence type="ECO:0000256" key="2">
    <source>
        <dbReference type="ARBA" id="ARBA00022448"/>
    </source>
</evidence>
<evidence type="ECO:0000313" key="13">
    <source>
        <dbReference type="EMBL" id="MCB7481483.1"/>
    </source>
</evidence>
<dbReference type="SUPFAM" id="SSF56935">
    <property type="entry name" value="Porins"/>
    <property type="match status" value="1"/>
</dbReference>
<dbReference type="InterPro" id="IPR008969">
    <property type="entry name" value="CarboxyPept-like_regulatory"/>
</dbReference>
<keyword evidence="10" id="KW-0732">Signal</keyword>
<dbReference type="NCBIfam" id="TIGR04057">
    <property type="entry name" value="SusC_RagA_signa"/>
    <property type="match status" value="1"/>
</dbReference>
<evidence type="ECO:0000256" key="1">
    <source>
        <dbReference type="ARBA" id="ARBA00004571"/>
    </source>
</evidence>
<gene>
    <name evidence="13" type="ORF">LGQ90_09450</name>
</gene>
<evidence type="ECO:0000256" key="9">
    <source>
        <dbReference type="RuleBase" id="RU003357"/>
    </source>
</evidence>
<accession>A0A9X1LJG2</accession>
<dbReference type="InterPro" id="IPR012910">
    <property type="entry name" value="Plug_dom"/>
</dbReference>
<dbReference type="InterPro" id="IPR039426">
    <property type="entry name" value="TonB-dep_rcpt-like"/>
</dbReference>
<sequence length="1007" mass="111196">MMKKLPYAGVFFFLFLTQILFAQQKELNGTVTDEMGIPIPGVNVIVENTNRGTQTDFDGNFSLEVTNGEVLTFSYVGYSTQTYTVGAEDAINIQMVEDAAQLDEVLVVGFGTQSKRKVTDNIASISSEEINNVPIPSLQGALTGKAAGVQITQINGKVEGGVKMRIRGISSISSSQEPLYVIDGMPLINDDESVSEAPINPLISLNPNDIESIEILKDASSAAIYGARGTNGVVLITTKQGKSGRTKVSINSSTGWSTATNKLDWLNAEQYIELLSEANANSYGEEDTYYTEEGGGFDQIANGTDWRNLAVDTDWQDYALVEGSVQDHTVSVSGGSEKTQFFISGGYNRTEAIIRGNDLERYSLRSNLDHTISDKFSVGLNLGVSKTHISRIGTDNSFSTPLQAVAQAPISPAYLEGGVIPNNESTIYYNFLMQEYNGDWDSDIFRVLMNSYINYQIIPSLSFRSEFGYDNNGQTEEYFAGSLTESASTNGYADANSVQSDKYNLNNYFTYTKTFKEDYDLEVVAGMSFEESTRKRQFVSGTGFPSDDLQTVESASEITSGTSSRTKYNFLSYFGRATFSLFDKYLMKGSLRYDGSSRFGADNRYGFFPAASAGWIISEEDFLEDSNVISLLKLRGSWGETGNAGIGNFASLGLFGGRAYNQRSALKPVQLGNPDLKWERTTQVDIGLDFGLLSNRISGEIDYYVKKTNDLLLNEPIPGTSGFPSITRNVGSLKNSGFEFVLNTTNIDNDYLNWSTSFNLSTLKNEVTDLPGGDIVAGQNIVRVGETISSFYIVEYAGVDPENGDALFYRNTLNEDGSRDRSTTANYSEAERIIMGSPYPDLMIGLTNNLRFWDFDLSFTFQGEWGASLYNSGGKFQSGNMRYEDNQTVDQLDRWQNPGDITDVPQARLFSTNGQQDSSRYLEESDFIRLRNVAFGYTLPSNVSQKFHVDRLRVYLSAINLLTITDYSGWDPESSYDNLGNSNIQRGITFYSAPPARTITLGFNIDL</sequence>
<dbReference type="AlphaFoldDB" id="A0A9X1LJG2"/>
<evidence type="ECO:0000259" key="11">
    <source>
        <dbReference type="Pfam" id="PF00593"/>
    </source>
</evidence>
<dbReference type="Pfam" id="PF13715">
    <property type="entry name" value="CarbopepD_reg_2"/>
    <property type="match status" value="1"/>
</dbReference>
<dbReference type="InterPro" id="IPR023997">
    <property type="entry name" value="TonB-dep_OMP_SusC/RagA_CS"/>
</dbReference>
<dbReference type="SUPFAM" id="SSF49464">
    <property type="entry name" value="Carboxypeptidase regulatory domain-like"/>
    <property type="match status" value="1"/>
</dbReference>
<feature type="domain" description="TonB-dependent receptor-like beta-barrel" evidence="11">
    <location>
        <begin position="434"/>
        <end position="765"/>
    </location>
</feature>
<evidence type="ECO:0000256" key="4">
    <source>
        <dbReference type="ARBA" id="ARBA00022692"/>
    </source>
</evidence>
<name>A0A9X1LJG2_9FLAO</name>